<dbReference type="SUPFAM" id="SSF51445">
    <property type="entry name" value="(Trans)glycosidases"/>
    <property type="match status" value="1"/>
</dbReference>
<reference evidence="8" key="1">
    <citation type="submission" date="2025-08" db="UniProtKB">
        <authorList>
            <consortium name="RefSeq"/>
        </authorList>
    </citation>
    <scope>IDENTIFICATION</scope>
    <source>
        <tissue evidence="8">Spleen</tissue>
    </source>
</reference>
<keyword evidence="7" id="KW-1185">Reference proteome</keyword>
<dbReference type="InParanoid" id="A0A6P5LUL5"/>
<sequence>MAIRSWVGVGSGDTPSPPPHPSTSFPPPELSSSGSRRSLPRLFASNHSVGWGLRPSRPASRSLGISVRSPPARPHRGAGVGSATARRGWGGSGAGGAWRRRNPAAPNGAGRRAAQPGVTTPPRMLQRNQKLLLQVASLLLCACAGLRLLLPRCLEPTSGRSWGETGGGQPSPEPVGESTLGSWSQRLTGEVPRRDETGVMKVVHLDMKGAAPRVSYLEQLFPLLSRLGADAVLIEYEDMFPFHGELELLRSSHSYSKHDIERIQQLAAQNHLEVIPLVQTFGHFEFVLKHEKFWPLREVDRYPSTLNPHAAGAMPLLRALLGQVLDQHPHTRWLHVGADEVFHLGEGADSRAWLLRHGEDVGHMYLNHVREVVTFLSWRHPGLRLLLWDDVLRRLPPQAVRESGIPQLADPMMWFYDPDLDTDQIGRIIAKYAESGFRGVWFASSFKGSTGPAQMWTPLSHHLSNQLSWLRVLRAMQAVSAGPHVRDAPSIRCLGIVLTGWQRYDHYSVLCELLPVAIPSLAICLQTLVAGEFTEVTKKTVMELLGFQTINLESSTCQGDGMFPGAEVYHLVEQVKDLKETGLKALEEDSTAQGWFSPYHRKNRFGNPQNLEAFGRKLTKVSEAWESLLPTLQMHLGVVFYSNTVDEWLEEYVLPQLEPLRAMVRDYQDLLQLKGKPGGARPGEVVLNPQVIPTLGPGFQGARSRRESPGDDSFGG</sequence>
<dbReference type="GO" id="GO:0005975">
    <property type="term" value="P:carbohydrate metabolic process"/>
    <property type="evidence" value="ECO:0007669"/>
    <property type="project" value="InterPro"/>
</dbReference>
<dbReference type="EC" id="3.2.1.52" evidence="3"/>
<evidence type="ECO:0000256" key="1">
    <source>
        <dbReference type="ARBA" id="ARBA00001231"/>
    </source>
</evidence>
<name>A0A6P5LUL5_PHACI</name>
<dbReference type="InterPro" id="IPR015883">
    <property type="entry name" value="Glyco_hydro_20_cat"/>
</dbReference>
<proteinExistence type="inferred from homology"/>
<comment type="catalytic activity">
    <reaction evidence="1">
        <text>Hydrolysis of terminal non-reducing N-acetyl-D-hexosamine residues in N-acetyl-beta-D-hexosaminides.</text>
        <dbReference type="EC" id="3.2.1.52"/>
    </reaction>
</comment>
<dbReference type="RefSeq" id="XP_020862172.1">
    <property type="nucleotide sequence ID" value="XM_021006513.1"/>
</dbReference>
<feature type="region of interest" description="Disordered" evidence="5">
    <location>
        <begin position="1"/>
        <end position="122"/>
    </location>
</feature>
<gene>
    <name evidence="8" type="primary">LOC110221851</name>
</gene>
<dbReference type="PANTHER" id="PTHR21040">
    <property type="entry name" value="BCDNA.GH04120"/>
    <property type="match status" value="1"/>
</dbReference>
<dbReference type="Gene3D" id="3.20.20.80">
    <property type="entry name" value="Glycosidases"/>
    <property type="match status" value="1"/>
</dbReference>
<feature type="domain" description="Glycoside hydrolase family 20 catalytic" evidence="6">
    <location>
        <begin position="250"/>
        <end position="395"/>
    </location>
</feature>
<feature type="compositionally biased region" description="Low complexity" evidence="5">
    <location>
        <begin position="30"/>
        <end position="42"/>
    </location>
</feature>
<dbReference type="PANTHER" id="PTHR21040:SF5">
    <property type="entry name" value="BETA-N-ACETYLHEXOSAMINIDASE"/>
    <property type="match status" value="1"/>
</dbReference>
<dbReference type="Proteomes" id="UP000515140">
    <property type="component" value="Unplaced"/>
</dbReference>
<dbReference type="CDD" id="cd06565">
    <property type="entry name" value="GH20_GcnA-like"/>
    <property type="match status" value="1"/>
</dbReference>
<dbReference type="Pfam" id="PF00728">
    <property type="entry name" value="Glyco_hydro_20"/>
    <property type="match status" value="1"/>
</dbReference>
<feature type="region of interest" description="Disordered" evidence="5">
    <location>
        <begin position="160"/>
        <end position="191"/>
    </location>
</feature>
<protein>
    <recommendedName>
        <fullName evidence="3">beta-N-acetylhexosaminidase</fullName>
        <ecNumber evidence="3">3.2.1.52</ecNumber>
    </recommendedName>
</protein>
<evidence type="ECO:0000259" key="6">
    <source>
        <dbReference type="Pfam" id="PF00728"/>
    </source>
</evidence>
<accession>A0A6P5LUL5</accession>
<comment type="similarity">
    <text evidence="2">Belongs to the glycosyl hydrolase 20 family.</text>
</comment>
<feature type="compositionally biased region" description="Pro residues" evidence="5">
    <location>
        <begin position="15"/>
        <end position="29"/>
    </location>
</feature>
<keyword evidence="4" id="KW-0378">Hydrolase</keyword>
<dbReference type="OMA" id="GWLKPYN"/>
<evidence type="ECO:0000313" key="8">
    <source>
        <dbReference type="RefSeq" id="XP_020862172.1"/>
    </source>
</evidence>
<evidence type="ECO:0000256" key="5">
    <source>
        <dbReference type="SAM" id="MobiDB-lite"/>
    </source>
</evidence>
<dbReference type="GeneID" id="110221851"/>
<dbReference type="KEGG" id="pcw:110221851"/>
<evidence type="ECO:0000313" key="7">
    <source>
        <dbReference type="Proteomes" id="UP000515140"/>
    </source>
</evidence>
<evidence type="ECO:0000256" key="4">
    <source>
        <dbReference type="ARBA" id="ARBA00022801"/>
    </source>
</evidence>
<feature type="region of interest" description="Disordered" evidence="5">
    <location>
        <begin position="696"/>
        <end position="716"/>
    </location>
</feature>
<evidence type="ECO:0000256" key="3">
    <source>
        <dbReference type="ARBA" id="ARBA00012663"/>
    </source>
</evidence>
<dbReference type="InterPro" id="IPR017853">
    <property type="entry name" value="GH"/>
</dbReference>
<evidence type="ECO:0000256" key="2">
    <source>
        <dbReference type="ARBA" id="ARBA00006285"/>
    </source>
</evidence>
<organism evidence="7 8">
    <name type="scientific">Phascolarctos cinereus</name>
    <name type="common">Koala</name>
    <dbReference type="NCBI Taxonomy" id="38626"/>
    <lineage>
        <taxon>Eukaryota</taxon>
        <taxon>Metazoa</taxon>
        <taxon>Chordata</taxon>
        <taxon>Craniata</taxon>
        <taxon>Vertebrata</taxon>
        <taxon>Euteleostomi</taxon>
        <taxon>Mammalia</taxon>
        <taxon>Metatheria</taxon>
        <taxon>Diprotodontia</taxon>
        <taxon>Phascolarctidae</taxon>
        <taxon>Phascolarctos</taxon>
    </lineage>
</organism>
<dbReference type="GO" id="GO:0004563">
    <property type="term" value="F:beta-N-acetylhexosaminidase activity"/>
    <property type="evidence" value="ECO:0007669"/>
    <property type="project" value="UniProtKB-EC"/>
</dbReference>
<feature type="compositionally biased region" description="Low complexity" evidence="5">
    <location>
        <begin position="103"/>
        <end position="114"/>
    </location>
</feature>
<dbReference type="InterPro" id="IPR038901">
    <property type="entry name" value="HEXDC-like"/>
</dbReference>
<dbReference type="AlphaFoldDB" id="A0A6P5LUL5"/>